<dbReference type="EMBL" id="CAWYQH010000110">
    <property type="protein sequence ID" value="CAK8689878.1"/>
    <property type="molecule type" value="Genomic_DNA"/>
</dbReference>
<dbReference type="Proteomes" id="UP001642483">
    <property type="component" value="Unassembled WGS sequence"/>
</dbReference>
<accession>A0ABP0GEL4</accession>
<comment type="caution">
    <text evidence="1">The sequence shown here is derived from an EMBL/GenBank/DDBJ whole genome shotgun (WGS) entry which is preliminary data.</text>
</comment>
<organism evidence="1 2">
    <name type="scientific">Clavelina lepadiformis</name>
    <name type="common">Light-bulb sea squirt</name>
    <name type="synonym">Ascidia lepadiformis</name>
    <dbReference type="NCBI Taxonomy" id="159417"/>
    <lineage>
        <taxon>Eukaryota</taxon>
        <taxon>Metazoa</taxon>
        <taxon>Chordata</taxon>
        <taxon>Tunicata</taxon>
        <taxon>Ascidiacea</taxon>
        <taxon>Aplousobranchia</taxon>
        <taxon>Clavelinidae</taxon>
        <taxon>Clavelina</taxon>
    </lineage>
</organism>
<reference evidence="1 2" key="1">
    <citation type="submission" date="2024-02" db="EMBL/GenBank/DDBJ databases">
        <authorList>
            <person name="Daric V."/>
            <person name="Darras S."/>
        </authorList>
    </citation>
    <scope>NUCLEOTIDE SEQUENCE [LARGE SCALE GENOMIC DNA]</scope>
</reference>
<evidence type="ECO:0000313" key="1">
    <source>
        <dbReference type="EMBL" id="CAK8689878.1"/>
    </source>
</evidence>
<keyword evidence="2" id="KW-1185">Reference proteome</keyword>
<name>A0ABP0GEL4_CLALP</name>
<sequence>MLMVDEIGSVNSPFLGRLHVARQETVVCFLTVSFIVMSNVFKTLAAVCRVAVSLLTQQYLLVWDLLLAFKCQVDHVAVRSLMHHKPRKDCATRWCEFRI</sequence>
<evidence type="ECO:0000313" key="2">
    <source>
        <dbReference type="Proteomes" id="UP001642483"/>
    </source>
</evidence>
<gene>
    <name evidence="1" type="ORF">CVLEPA_LOCUS22536</name>
</gene>
<proteinExistence type="predicted"/>
<protein>
    <submittedName>
        <fullName evidence="1">Uncharacterized protein</fullName>
    </submittedName>
</protein>